<dbReference type="NCBIfam" id="TIGR04131">
    <property type="entry name" value="Bac_Flav_CTERM"/>
    <property type="match status" value="1"/>
</dbReference>
<dbReference type="eggNOG" id="COG3210">
    <property type="taxonomic scope" value="Bacteria"/>
</dbReference>
<dbReference type="EMBL" id="BBLT01000010">
    <property type="protein sequence ID" value="GAL86861.1"/>
    <property type="molecule type" value="Genomic_DNA"/>
</dbReference>
<protein>
    <recommendedName>
        <fullName evidence="2">RCC1-like domain-containing protein</fullName>
    </recommendedName>
</protein>
<dbReference type="eggNOG" id="COG5184">
    <property type="taxonomic scope" value="Bacteria"/>
</dbReference>
<gene>
    <name evidence="3" type="ORF">MYP_4091</name>
</gene>
<keyword evidence="4" id="KW-1185">Reference proteome</keyword>
<dbReference type="STRING" id="153721.MYP_4091"/>
<dbReference type="PRINTS" id="PR00633">
    <property type="entry name" value="RCCNDNSATION"/>
</dbReference>
<reference evidence="3 4" key="1">
    <citation type="submission" date="2014-09" db="EMBL/GenBank/DDBJ databases">
        <title>Sporocytophaga myxococcoides PG-01 genome sequencing.</title>
        <authorList>
            <person name="Liu L."/>
            <person name="Gao P.J."/>
            <person name="Chen G.J."/>
            <person name="Wang L.S."/>
        </authorList>
    </citation>
    <scope>NUCLEOTIDE SEQUENCE [LARGE SCALE GENOMIC DNA]</scope>
    <source>
        <strain evidence="3 4">PG-01</strain>
    </source>
</reference>
<dbReference type="SUPFAM" id="SSF50985">
    <property type="entry name" value="RCC1/BLIP-II"/>
    <property type="match status" value="1"/>
</dbReference>
<keyword evidence="1" id="KW-0677">Repeat</keyword>
<dbReference type="InterPro" id="IPR026341">
    <property type="entry name" value="T9SS_type_B"/>
</dbReference>
<dbReference type="OrthoDB" id="1081439at2"/>
<dbReference type="InterPro" id="IPR051210">
    <property type="entry name" value="Ub_ligase/GEF_domain"/>
</dbReference>
<dbReference type="Pfam" id="PF25390">
    <property type="entry name" value="WD40_RLD"/>
    <property type="match status" value="1"/>
</dbReference>
<dbReference type="Pfam" id="PF00415">
    <property type="entry name" value="RCC1"/>
    <property type="match status" value="1"/>
</dbReference>
<dbReference type="InterPro" id="IPR009091">
    <property type="entry name" value="RCC1/BLIP-II"/>
</dbReference>
<sequence>MPFRVVLYSILFAYLALTEAKGQNVFFSGNDDNSAFLCEDGRIFITGENNVGQLGIGSLIPSNVPIMISGINGGVPPRCKQISLEGVTTFLALTNSGDTVLSWGPNDRGQVGDGTLEKRLTPYVVKGVGGVGHLSNIKQISTGNTTGYALTNDGKVLSWGGNASGETGTGNFTDPVYYPSYVLKAPGDTLKNVKAISGGGTFCMALLCDGSVWGWGKNHVGQLGQNNKTNSAYAIPVKDKSGKGVLKNIIKIEAADNYSYALSNNDTLWVWGPNWDGRLGTGNKTDRLLPDYVRSIDGTKHLAGVVEIAGGQGVALALLSDKTVCSWGINDYGQLGRNDTIDSTLPVKVKDPSGTGDLQNINYIATGDIHCIVRNDKNEIYVWGGNPLGQLGLNDHVDRWLPVMLLLPCEPDRDVFPGNGKMENAPSVCVESNKGKVYITKYHSAIERWELSTDNFETFTPVVNISFSYEYSNLKRKTYYRVLFNDCGKTFYSPVAIIDIDSLTKGGVVESSTSARAHLNKDTLHLKDYKGTILFWEYSKDNFTTDWHAIKSSDPYCIYSDLSETTYYRALIKRGSCPAKYSEGAEIRIVDASAVKVYNGFTPNDDHINDEWVIDFIDLYPDNKVEIYNRWGQLVYRSNSYNNESNVWRGNGNINGKEPLADDTYFYVINLGDGSPVMKGFVVLNR</sequence>
<dbReference type="PROSITE" id="PS50012">
    <property type="entry name" value="RCC1_3"/>
    <property type="match status" value="5"/>
</dbReference>
<evidence type="ECO:0000259" key="2">
    <source>
        <dbReference type="Pfam" id="PF25390"/>
    </source>
</evidence>
<dbReference type="RefSeq" id="WP_045467428.1">
    <property type="nucleotide sequence ID" value="NZ_BBLT01000010.1"/>
</dbReference>
<evidence type="ECO:0000256" key="1">
    <source>
        <dbReference type="ARBA" id="ARBA00022737"/>
    </source>
</evidence>
<dbReference type="InterPro" id="IPR000408">
    <property type="entry name" value="Reg_chr_condens"/>
</dbReference>
<accession>A0A098LIP3</accession>
<name>A0A098LIP3_9BACT</name>
<dbReference type="PANTHER" id="PTHR22870:SF408">
    <property type="entry name" value="OS09G0560450 PROTEIN"/>
    <property type="match status" value="1"/>
</dbReference>
<dbReference type="PANTHER" id="PTHR22870">
    <property type="entry name" value="REGULATOR OF CHROMOSOME CONDENSATION"/>
    <property type="match status" value="1"/>
</dbReference>
<proteinExistence type="predicted"/>
<dbReference type="Pfam" id="PF13585">
    <property type="entry name" value="CHU_C"/>
    <property type="match status" value="1"/>
</dbReference>
<dbReference type="InterPro" id="IPR058923">
    <property type="entry name" value="RCC1-like_dom"/>
</dbReference>
<dbReference type="AlphaFoldDB" id="A0A098LIP3"/>
<comment type="caution">
    <text evidence="3">The sequence shown here is derived from an EMBL/GenBank/DDBJ whole genome shotgun (WGS) entry which is preliminary data.</text>
</comment>
<organism evidence="3 4">
    <name type="scientific">Sporocytophaga myxococcoides</name>
    <dbReference type="NCBI Taxonomy" id="153721"/>
    <lineage>
        <taxon>Bacteria</taxon>
        <taxon>Pseudomonadati</taxon>
        <taxon>Bacteroidota</taxon>
        <taxon>Cytophagia</taxon>
        <taxon>Cytophagales</taxon>
        <taxon>Cytophagaceae</taxon>
        <taxon>Sporocytophaga</taxon>
    </lineage>
</organism>
<evidence type="ECO:0000313" key="3">
    <source>
        <dbReference type="EMBL" id="GAL86861.1"/>
    </source>
</evidence>
<dbReference type="Gene3D" id="2.130.10.30">
    <property type="entry name" value="Regulator of chromosome condensation 1/beta-lactamase-inhibitor protein II"/>
    <property type="match status" value="2"/>
</dbReference>
<evidence type="ECO:0000313" key="4">
    <source>
        <dbReference type="Proteomes" id="UP000030185"/>
    </source>
</evidence>
<feature type="domain" description="RCC1-like" evidence="2">
    <location>
        <begin position="92"/>
        <end position="405"/>
    </location>
</feature>
<dbReference type="Proteomes" id="UP000030185">
    <property type="component" value="Unassembled WGS sequence"/>
</dbReference>